<evidence type="ECO:0000313" key="1">
    <source>
        <dbReference type="EMBL" id="MDT3279674.1"/>
    </source>
</evidence>
<dbReference type="EMBL" id="JAUOES010000004">
    <property type="protein sequence ID" value="MDT3279674.1"/>
    <property type="molecule type" value="Genomic_DNA"/>
</dbReference>
<gene>
    <name evidence="1" type="ORF">Q4Q50_05105</name>
</gene>
<accession>A0ABU3FY81</accession>
<proteinExistence type="predicted"/>
<name>A0ABU3FY81_9GAMM</name>
<organism evidence="1 2">
    <name type="scientific">Shewanella scandinavica</name>
    <dbReference type="NCBI Taxonomy" id="3063538"/>
    <lineage>
        <taxon>Bacteria</taxon>
        <taxon>Pseudomonadati</taxon>
        <taxon>Pseudomonadota</taxon>
        <taxon>Gammaproteobacteria</taxon>
        <taxon>Alteromonadales</taxon>
        <taxon>Shewanellaceae</taxon>
        <taxon>Shewanella</taxon>
    </lineage>
</organism>
<evidence type="ECO:0000313" key="2">
    <source>
        <dbReference type="Proteomes" id="UP001249505"/>
    </source>
</evidence>
<reference evidence="1 2" key="1">
    <citation type="submission" date="2023-07" db="EMBL/GenBank/DDBJ databases">
        <title>Novel Shewanella species isolated from Baltic Sea sediments.</title>
        <authorList>
            <person name="Martin-Rodriguez A.J."/>
        </authorList>
    </citation>
    <scope>NUCLEOTIDE SEQUENCE [LARGE SCALE GENOMIC DNA]</scope>
    <source>
        <strain evidence="1 2">SP2S1-2</strain>
    </source>
</reference>
<comment type="caution">
    <text evidence="1">The sequence shown here is derived from an EMBL/GenBank/DDBJ whole genome shotgun (WGS) entry which is preliminary data.</text>
</comment>
<dbReference type="Proteomes" id="UP001249505">
    <property type="component" value="Unassembled WGS sequence"/>
</dbReference>
<dbReference type="RefSeq" id="WP_311898671.1">
    <property type="nucleotide sequence ID" value="NZ_JAUOES010000004.1"/>
</dbReference>
<keyword evidence="2" id="KW-1185">Reference proteome</keyword>
<protein>
    <submittedName>
        <fullName evidence="1">Uncharacterized protein</fullName>
    </submittedName>
</protein>
<sequence length="198" mass="22754">MIREITTLFGILLFVLCCPVYAKTVYRYNSPLDFQRYYTTQIISELTDSHIRIIDFDSNMQLLSHKIVTGKSLEYQCTDRIIGEQAASLGHAYKYWFSNQLDYCEIDSSFFPYIYDSIVSELIVEPSTIILNIPNDIPPELELPNGTLIQHVFDLIPIADFSSLYPVISKRLTQNGTLVVKEGKYTFQLLLLSKGDMK</sequence>